<organism evidence="3 4">
    <name type="scientific">Paracoccus haematequi</name>
    <dbReference type="NCBI Taxonomy" id="2491866"/>
    <lineage>
        <taxon>Bacteria</taxon>
        <taxon>Pseudomonadati</taxon>
        <taxon>Pseudomonadota</taxon>
        <taxon>Alphaproteobacteria</taxon>
        <taxon>Rhodobacterales</taxon>
        <taxon>Paracoccaceae</taxon>
        <taxon>Paracoccus</taxon>
    </lineage>
</organism>
<protein>
    <submittedName>
        <fullName evidence="3">Uncharacterized protein</fullName>
    </submittedName>
</protein>
<dbReference type="EMBL" id="UZWE01000024">
    <property type="protein sequence ID" value="VDS07937.1"/>
    <property type="molecule type" value="Genomic_DNA"/>
</dbReference>
<keyword evidence="2" id="KW-0472">Membrane</keyword>
<keyword evidence="2" id="KW-0812">Transmembrane</keyword>
<dbReference type="Proteomes" id="UP000270743">
    <property type="component" value="Unassembled WGS sequence"/>
</dbReference>
<evidence type="ECO:0000256" key="2">
    <source>
        <dbReference type="SAM" id="Phobius"/>
    </source>
</evidence>
<evidence type="ECO:0000313" key="3">
    <source>
        <dbReference type="EMBL" id="VDS07937.1"/>
    </source>
</evidence>
<sequence length="74" mass="8542">MLTALTGRWLLPLGAVLAACLCIWWLIDSRADLSAENDALRARIEAQERMDHVEDDLRGRDNDGIRDWLHRRSQ</sequence>
<dbReference type="AlphaFoldDB" id="A0A3S4GM66"/>
<gene>
    <name evidence="3" type="ORF">PARHAE_01117</name>
</gene>
<evidence type="ECO:0000256" key="1">
    <source>
        <dbReference type="SAM" id="MobiDB-lite"/>
    </source>
</evidence>
<evidence type="ECO:0000313" key="4">
    <source>
        <dbReference type="Proteomes" id="UP000270743"/>
    </source>
</evidence>
<proteinExistence type="predicted"/>
<name>A0A3S4GM66_9RHOB</name>
<keyword evidence="2" id="KW-1133">Transmembrane helix</keyword>
<reference evidence="3 4" key="1">
    <citation type="submission" date="2018-12" db="EMBL/GenBank/DDBJ databases">
        <authorList>
            <person name="Criscuolo A."/>
        </authorList>
    </citation>
    <scope>NUCLEOTIDE SEQUENCE [LARGE SCALE GENOMIC DNA]</scope>
    <source>
        <strain evidence="3">ACIP1116241</strain>
    </source>
</reference>
<feature type="transmembrane region" description="Helical" evidence="2">
    <location>
        <begin position="6"/>
        <end position="27"/>
    </location>
</feature>
<accession>A0A3S4GM66</accession>
<dbReference type="RefSeq" id="WP_126153620.1">
    <property type="nucleotide sequence ID" value="NZ_UZWE01000024.1"/>
</dbReference>
<keyword evidence="4" id="KW-1185">Reference proteome</keyword>
<feature type="region of interest" description="Disordered" evidence="1">
    <location>
        <begin position="55"/>
        <end position="74"/>
    </location>
</feature>